<reference evidence="6 7" key="1">
    <citation type="submission" date="2020-02" db="EMBL/GenBank/DDBJ databases">
        <authorList>
            <person name="Dziuba M."/>
            <person name="Kuznetsov B."/>
            <person name="Mardanov A."/>
            <person name="Ravin N."/>
            <person name="Grouzdev D."/>
        </authorList>
    </citation>
    <scope>NUCLEOTIDE SEQUENCE [LARGE SCALE GENOMIC DNA]</scope>
    <source>
        <strain evidence="6 7">SpK</strain>
    </source>
</reference>
<keyword evidence="3" id="KW-0804">Transcription</keyword>
<organism evidence="6 7">
    <name type="scientific">Magnetospirillum aberrantis SpK</name>
    <dbReference type="NCBI Taxonomy" id="908842"/>
    <lineage>
        <taxon>Bacteria</taxon>
        <taxon>Pseudomonadati</taxon>
        <taxon>Pseudomonadota</taxon>
        <taxon>Alphaproteobacteria</taxon>
        <taxon>Rhodospirillales</taxon>
        <taxon>Rhodospirillaceae</taxon>
        <taxon>Magnetospirillum</taxon>
    </lineage>
</organism>
<dbReference type="InterPro" id="IPR009057">
    <property type="entry name" value="Homeodomain-like_sf"/>
</dbReference>
<dbReference type="AlphaFoldDB" id="A0A7C9QWD1"/>
<dbReference type="SUPFAM" id="SSF46689">
    <property type="entry name" value="Homeodomain-like"/>
    <property type="match status" value="1"/>
</dbReference>
<evidence type="ECO:0000256" key="1">
    <source>
        <dbReference type="ARBA" id="ARBA00023015"/>
    </source>
</evidence>
<accession>A0A7C9QWD1</accession>
<dbReference type="GO" id="GO:0000976">
    <property type="term" value="F:transcription cis-regulatory region binding"/>
    <property type="evidence" value="ECO:0007669"/>
    <property type="project" value="TreeGrafter"/>
</dbReference>
<dbReference type="InterPro" id="IPR001647">
    <property type="entry name" value="HTH_TetR"/>
</dbReference>
<dbReference type="PRINTS" id="PR00455">
    <property type="entry name" value="HTHTETR"/>
</dbReference>
<dbReference type="SUPFAM" id="SSF48498">
    <property type="entry name" value="Tetracyclin repressor-like, C-terminal domain"/>
    <property type="match status" value="1"/>
</dbReference>
<dbReference type="Pfam" id="PF00440">
    <property type="entry name" value="TetR_N"/>
    <property type="match status" value="1"/>
</dbReference>
<evidence type="ECO:0000256" key="4">
    <source>
        <dbReference type="PROSITE-ProRule" id="PRU00335"/>
    </source>
</evidence>
<feature type="DNA-binding region" description="H-T-H motif" evidence="4">
    <location>
        <begin position="28"/>
        <end position="47"/>
    </location>
</feature>
<dbReference type="InterPro" id="IPR050109">
    <property type="entry name" value="HTH-type_TetR-like_transc_reg"/>
</dbReference>
<gene>
    <name evidence="6" type="ORF">G4223_19015</name>
</gene>
<dbReference type="Proteomes" id="UP000480684">
    <property type="component" value="Unassembled WGS sequence"/>
</dbReference>
<feature type="domain" description="HTH tetR-type" evidence="5">
    <location>
        <begin position="5"/>
        <end position="65"/>
    </location>
</feature>
<dbReference type="RefSeq" id="WP_163683023.1">
    <property type="nucleotide sequence ID" value="NZ_JAAIYP010000047.1"/>
</dbReference>
<keyword evidence="1" id="KW-0805">Transcription regulation</keyword>
<comment type="caution">
    <text evidence="6">The sequence shown here is derived from an EMBL/GenBank/DDBJ whole genome shotgun (WGS) entry which is preliminary data.</text>
</comment>
<keyword evidence="2 4" id="KW-0238">DNA-binding</keyword>
<dbReference type="InterPro" id="IPR036271">
    <property type="entry name" value="Tet_transcr_reg_TetR-rel_C_sf"/>
</dbReference>
<dbReference type="PANTHER" id="PTHR30055:SF234">
    <property type="entry name" value="HTH-TYPE TRANSCRIPTIONAL REGULATOR BETI"/>
    <property type="match status" value="1"/>
</dbReference>
<keyword evidence="7" id="KW-1185">Reference proteome</keyword>
<evidence type="ECO:0000313" key="6">
    <source>
        <dbReference type="EMBL" id="NFV82205.1"/>
    </source>
</evidence>
<proteinExistence type="predicted"/>
<dbReference type="GO" id="GO:0003700">
    <property type="term" value="F:DNA-binding transcription factor activity"/>
    <property type="evidence" value="ECO:0007669"/>
    <property type="project" value="TreeGrafter"/>
</dbReference>
<evidence type="ECO:0000313" key="7">
    <source>
        <dbReference type="Proteomes" id="UP000480684"/>
    </source>
</evidence>
<dbReference type="EMBL" id="JAAIYP010000047">
    <property type="protein sequence ID" value="NFV82205.1"/>
    <property type="molecule type" value="Genomic_DNA"/>
</dbReference>
<dbReference type="Gene3D" id="1.10.357.10">
    <property type="entry name" value="Tetracycline Repressor, domain 2"/>
    <property type="match status" value="1"/>
</dbReference>
<evidence type="ECO:0000259" key="5">
    <source>
        <dbReference type="PROSITE" id="PS50977"/>
    </source>
</evidence>
<dbReference type="PANTHER" id="PTHR30055">
    <property type="entry name" value="HTH-TYPE TRANSCRIPTIONAL REGULATOR RUTR"/>
    <property type="match status" value="1"/>
</dbReference>
<evidence type="ECO:0000256" key="3">
    <source>
        <dbReference type="ARBA" id="ARBA00023163"/>
    </source>
</evidence>
<name>A0A7C9QWD1_9PROT</name>
<evidence type="ECO:0000256" key="2">
    <source>
        <dbReference type="ARBA" id="ARBA00023125"/>
    </source>
</evidence>
<protein>
    <submittedName>
        <fullName evidence="6">TetR/AcrR family transcriptional regulator</fullName>
    </submittedName>
</protein>
<dbReference type="PROSITE" id="PS50977">
    <property type="entry name" value="HTH_TETR_2"/>
    <property type="match status" value="1"/>
</dbReference>
<sequence>MRDASHTRQKIHRAALDLFSSRGVAETSVRDLAQAAGIAEGTLYRHYASKDDLVADLFLSNYAAFAERLRTVRAVAGLRARLDAVAALVFGFHDADPTLFRFLLLVQHQALARGGDGDDNPVTVLRAMILEAQAAGEVTMTDPDLACALVLGLLLQPATALVYGRLSGPLLPLSSTVAAACWRTLNP</sequence>